<evidence type="ECO:0000313" key="3">
    <source>
        <dbReference type="EMBL" id="RYR63686.1"/>
    </source>
</evidence>
<feature type="transmembrane region" description="Helical" evidence="1">
    <location>
        <begin position="134"/>
        <end position="153"/>
    </location>
</feature>
<dbReference type="PANTHER" id="PTHR46033">
    <property type="entry name" value="PROTEIN MAIN-LIKE 2"/>
    <property type="match status" value="1"/>
</dbReference>
<name>A0A445DKX2_ARAHY</name>
<evidence type="ECO:0000313" key="4">
    <source>
        <dbReference type="Proteomes" id="UP000289738"/>
    </source>
</evidence>
<dbReference type="InterPro" id="IPR019557">
    <property type="entry name" value="AminoTfrase-like_pln_mobile"/>
</dbReference>
<dbReference type="AlphaFoldDB" id="A0A445DKX2"/>
<keyword evidence="1" id="KW-0472">Membrane</keyword>
<evidence type="ECO:0000256" key="1">
    <source>
        <dbReference type="SAM" id="Phobius"/>
    </source>
</evidence>
<proteinExistence type="predicted"/>
<accession>A0A445DKX2</accession>
<comment type="caution">
    <text evidence="3">The sequence shown here is derived from an EMBL/GenBank/DDBJ whole genome shotgun (WGS) entry which is preliminary data.</text>
</comment>
<sequence length="260" mass="30781">MGSAVQRHQIEFIERYIRAHIFCVLGTVVFLDKSTNSLNSKFLPLLRDFHRIPLYSWGQSVWHICIELDGPLILLFVWAWERMPFLALISRNELADVGVPLVHRWSHWRRLTRYTRRFTAHFRRQLDDLGVNKVVRLIILLIGLVVTGVQFIWRPYMAVMVPNDLTVNLFMCSTTLPLVSFNGNQQTELDDNWGYKSFDQTPHSRLLGDEIVDFHPLPVYYEWYRQQYWHHLRLLDRVASEEANVNEPQEQPLSLARPQQ</sequence>
<gene>
    <name evidence="3" type="ORF">Ahy_A04g021455</name>
</gene>
<keyword evidence="1" id="KW-1133">Transmembrane helix</keyword>
<dbReference type="Pfam" id="PF10536">
    <property type="entry name" value="PMD"/>
    <property type="match status" value="1"/>
</dbReference>
<dbReference type="GO" id="GO:0010073">
    <property type="term" value="P:meristem maintenance"/>
    <property type="evidence" value="ECO:0007669"/>
    <property type="project" value="InterPro"/>
</dbReference>
<dbReference type="EMBL" id="SDMP01000004">
    <property type="protein sequence ID" value="RYR63686.1"/>
    <property type="molecule type" value="Genomic_DNA"/>
</dbReference>
<feature type="domain" description="Aminotransferase-like plant mobile" evidence="2">
    <location>
        <begin position="14"/>
        <end position="130"/>
    </location>
</feature>
<dbReference type="InterPro" id="IPR044824">
    <property type="entry name" value="MAIN-like"/>
</dbReference>
<keyword evidence="4" id="KW-1185">Reference proteome</keyword>
<protein>
    <recommendedName>
        <fullName evidence="2">Aminotransferase-like plant mobile domain-containing protein</fullName>
    </recommendedName>
</protein>
<dbReference type="Proteomes" id="UP000289738">
    <property type="component" value="Chromosome A04"/>
</dbReference>
<organism evidence="3 4">
    <name type="scientific">Arachis hypogaea</name>
    <name type="common">Peanut</name>
    <dbReference type="NCBI Taxonomy" id="3818"/>
    <lineage>
        <taxon>Eukaryota</taxon>
        <taxon>Viridiplantae</taxon>
        <taxon>Streptophyta</taxon>
        <taxon>Embryophyta</taxon>
        <taxon>Tracheophyta</taxon>
        <taxon>Spermatophyta</taxon>
        <taxon>Magnoliopsida</taxon>
        <taxon>eudicotyledons</taxon>
        <taxon>Gunneridae</taxon>
        <taxon>Pentapetalae</taxon>
        <taxon>rosids</taxon>
        <taxon>fabids</taxon>
        <taxon>Fabales</taxon>
        <taxon>Fabaceae</taxon>
        <taxon>Papilionoideae</taxon>
        <taxon>50 kb inversion clade</taxon>
        <taxon>dalbergioids sensu lato</taxon>
        <taxon>Dalbergieae</taxon>
        <taxon>Pterocarpus clade</taxon>
        <taxon>Arachis</taxon>
    </lineage>
</organism>
<reference evidence="3 4" key="1">
    <citation type="submission" date="2019-01" db="EMBL/GenBank/DDBJ databases">
        <title>Sequencing of cultivated peanut Arachis hypogaea provides insights into genome evolution and oil improvement.</title>
        <authorList>
            <person name="Chen X."/>
        </authorList>
    </citation>
    <scope>NUCLEOTIDE SEQUENCE [LARGE SCALE GENOMIC DNA]</scope>
    <source>
        <strain evidence="4">cv. Fuhuasheng</strain>
        <tissue evidence="3">Leaves</tissue>
    </source>
</reference>
<dbReference type="PANTHER" id="PTHR46033:SF8">
    <property type="entry name" value="PROTEIN MAINTENANCE OF MERISTEMS-LIKE"/>
    <property type="match status" value="1"/>
</dbReference>
<evidence type="ECO:0000259" key="2">
    <source>
        <dbReference type="Pfam" id="PF10536"/>
    </source>
</evidence>
<keyword evidence="1" id="KW-0812">Transmembrane</keyword>